<keyword evidence="5" id="KW-0175">Coiled coil</keyword>
<dbReference type="SUPFAM" id="SSF52266">
    <property type="entry name" value="SGNH hydrolase"/>
    <property type="match status" value="1"/>
</dbReference>
<evidence type="ECO:0000256" key="6">
    <source>
        <dbReference type="SAM" id="SignalP"/>
    </source>
</evidence>
<protein>
    <submittedName>
        <fullName evidence="7">Uncharacterized protein</fullName>
    </submittedName>
</protein>
<accession>A0ABD3A5C1</accession>
<keyword evidence="2 6" id="KW-0732">Signal</keyword>
<comment type="caution">
    <text evidence="7">The sequence shown here is derived from an EMBL/GenBank/DDBJ whole genome shotgun (WGS) entry which is preliminary data.</text>
</comment>
<feature type="chain" id="PRO_5044850971" evidence="6">
    <location>
        <begin position="25"/>
        <end position="388"/>
    </location>
</feature>
<proteinExistence type="inferred from homology"/>
<evidence type="ECO:0000256" key="5">
    <source>
        <dbReference type="SAM" id="Coils"/>
    </source>
</evidence>
<dbReference type="InterPro" id="IPR001087">
    <property type="entry name" value="GDSL"/>
</dbReference>
<feature type="coiled-coil region" evidence="5">
    <location>
        <begin position="260"/>
        <end position="287"/>
    </location>
</feature>
<organism evidence="7 8">
    <name type="scientific">Cinchona calisaya</name>
    <dbReference type="NCBI Taxonomy" id="153742"/>
    <lineage>
        <taxon>Eukaryota</taxon>
        <taxon>Viridiplantae</taxon>
        <taxon>Streptophyta</taxon>
        <taxon>Embryophyta</taxon>
        <taxon>Tracheophyta</taxon>
        <taxon>Spermatophyta</taxon>
        <taxon>Magnoliopsida</taxon>
        <taxon>eudicotyledons</taxon>
        <taxon>Gunneridae</taxon>
        <taxon>Pentapetalae</taxon>
        <taxon>asterids</taxon>
        <taxon>lamiids</taxon>
        <taxon>Gentianales</taxon>
        <taxon>Rubiaceae</taxon>
        <taxon>Cinchonoideae</taxon>
        <taxon>Cinchoneae</taxon>
        <taxon>Cinchona</taxon>
    </lineage>
</organism>
<reference evidence="7 8" key="1">
    <citation type="submission" date="2024-11" db="EMBL/GenBank/DDBJ databases">
        <title>A near-complete genome assembly of Cinchona calisaya.</title>
        <authorList>
            <person name="Lian D.C."/>
            <person name="Zhao X.W."/>
            <person name="Wei L."/>
        </authorList>
    </citation>
    <scope>NUCLEOTIDE SEQUENCE [LARGE SCALE GENOMIC DNA]</scope>
    <source>
        <tissue evidence="7">Nenye</tissue>
    </source>
</reference>
<evidence type="ECO:0000256" key="4">
    <source>
        <dbReference type="ARBA" id="ARBA00023180"/>
    </source>
</evidence>
<evidence type="ECO:0000256" key="2">
    <source>
        <dbReference type="ARBA" id="ARBA00022729"/>
    </source>
</evidence>
<dbReference type="InterPro" id="IPR036514">
    <property type="entry name" value="SGNH_hydro_sf"/>
</dbReference>
<feature type="signal peptide" evidence="6">
    <location>
        <begin position="1"/>
        <end position="24"/>
    </location>
</feature>
<dbReference type="PANTHER" id="PTHR22835">
    <property type="entry name" value="ZINC FINGER FYVE DOMAIN CONTAINING PROTEIN"/>
    <property type="match status" value="1"/>
</dbReference>
<dbReference type="Pfam" id="PF00657">
    <property type="entry name" value="Lipase_GDSL"/>
    <property type="match status" value="1"/>
</dbReference>
<dbReference type="Proteomes" id="UP001630127">
    <property type="component" value="Unassembled WGS sequence"/>
</dbReference>
<keyword evidence="3" id="KW-0378">Hydrolase</keyword>
<evidence type="ECO:0000313" key="8">
    <source>
        <dbReference type="Proteomes" id="UP001630127"/>
    </source>
</evidence>
<dbReference type="AlphaFoldDB" id="A0ABD3A5C1"/>
<evidence type="ECO:0000256" key="1">
    <source>
        <dbReference type="ARBA" id="ARBA00008668"/>
    </source>
</evidence>
<dbReference type="CDD" id="cd01837">
    <property type="entry name" value="SGNH_plant_lipase_like"/>
    <property type="match status" value="1"/>
</dbReference>
<dbReference type="EMBL" id="JBJUIK010000006">
    <property type="protein sequence ID" value="KAL3526106.1"/>
    <property type="molecule type" value="Genomic_DNA"/>
</dbReference>
<evidence type="ECO:0000256" key="3">
    <source>
        <dbReference type="ARBA" id="ARBA00022801"/>
    </source>
</evidence>
<name>A0ABD3A5C1_9GENT</name>
<gene>
    <name evidence="7" type="ORF">ACH5RR_014478</name>
</gene>
<dbReference type="InterPro" id="IPR035669">
    <property type="entry name" value="SGNH_plant_lipase-like"/>
</dbReference>
<comment type="similarity">
    <text evidence="1">Belongs to the 'GDSL' lipolytic enzyme family.</text>
</comment>
<sequence length="388" mass="42697">MDDFFGGILFSLILVISYAVTAKGQNVTDSPSSSCDYPAIYNFGDSNSDTGGIAAAFFPMAAPCGETYFHRPVGRASDGRLIVDFIADDLGLPFLSPYLDSVGTNFQHGANFATGGATIRRPNESWFQTGVSPFPLDIQVEHYTQFKERSAYFYNQDKVESNKSRLPRPEDFSKALYTFDIGQNDLAAGFQKMSMEELRATIPDIIDQYATQLQGMYDRGARVFWIHNTGPIGCLPVSTVKVQNPVPGYLDEHGCIKSQNDIAKEFNKQLKEKLVQLREELSDAAITYVDMYSAKYGLISNAKKHGFEEPSKICCGIHGVDNDVWCGNKATVNGTEVYGGSCAKPSAIISWDGVHYTEGANRWIASHLVNGSLSDPPVPTTRACHRQI</sequence>
<dbReference type="GO" id="GO:0016787">
    <property type="term" value="F:hydrolase activity"/>
    <property type="evidence" value="ECO:0007669"/>
    <property type="project" value="UniProtKB-KW"/>
</dbReference>
<keyword evidence="4" id="KW-0325">Glycoprotein</keyword>
<dbReference type="PANTHER" id="PTHR22835:SF669">
    <property type="entry name" value="ALPHA-L-FUCOSIDASE"/>
    <property type="match status" value="1"/>
</dbReference>
<keyword evidence="8" id="KW-1185">Reference proteome</keyword>
<dbReference type="Gene3D" id="3.40.50.1110">
    <property type="entry name" value="SGNH hydrolase"/>
    <property type="match status" value="1"/>
</dbReference>
<evidence type="ECO:0000313" key="7">
    <source>
        <dbReference type="EMBL" id="KAL3526106.1"/>
    </source>
</evidence>